<comment type="catalytic activity">
    <reaction evidence="8">
        <text>(6S)-5,6,7,8-tetrahydrofolate + NADP(+) = 7,8-dihydrofolate + NADPH + H(+)</text>
        <dbReference type="Rhea" id="RHEA:15009"/>
        <dbReference type="ChEBI" id="CHEBI:15378"/>
        <dbReference type="ChEBI" id="CHEBI:57451"/>
        <dbReference type="ChEBI" id="CHEBI:57453"/>
        <dbReference type="ChEBI" id="CHEBI:57783"/>
        <dbReference type="ChEBI" id="CHEBI:58349"/>
        <dbReference type="EC" id="1.5.1.3"/>
    </reaction>
</comment>
<dbReference type="Proteomes" id="UP001172082">
    <property type="component" value="Unassembled WGS sequence"/>
</dbReference>
<dbReference type="PANTHER" id="PTHR48069:SF3">
    <property type="entry name" value="DIHYDROFOLATE REDUCTASE"/>
    <property type="match status" value="1"/>
</dbReference>
<dbReference type="PRINTS" id="PR00070">
    <property type="entry name" value="DHFR"/>
</dbReference>
<dbReference type="InterPro" id="IPR024072">
    <property type="entry name" value="DHFR-like_dom_sf"/>
</dbReference>
<keyword evidence="11" id="KW-1185">Reference proteome</keyword>
<dbReference type="EMBL" id="JAUJEA010000006">
    <property type="protein sequence ID" value="MDN5203187.1"/>
    <property type="molecule type" value="Genomic_DNA"/>
</dbReference>
<keyword evidence="4 8" id="KW-0554">One-carbon metabolism</keyword>
<keyword evidence="6 8" id="KW-0560">Oxidoreductase</keyword>
<organism evidence="10 11">
    <name type="scientific">Splendidivirga corallicola</name>
    <dbReference type="NCBI Taxonomy" id="3051826"/>
    <lineage>
        <taxon>Bacteria</taxon>
        <taxon>Pseudomonadati</taxon>
        <taxon>Bacteroidota</taxon>
        <taxon>Cytophagia</taxon>
        <taxon>Cytophagales</taxon>
        <taxon>Splendidivirgaceae</taxon>
        <taxon>Splendidivirga</taxon>
    </lineage>
</organism>
<keyword evidence="5 8" id="KW-0521">NADP</keyword>
<dbReference type="InterPro" id="IPR012259">
    <property type="entry name" value="DHFR"/>
</dbReference>
<gene>
    <name evidence="10" type="ORF">QQ008_17490</name>
</gene>
<comment type="caution">
    <text evidence="10">The sequence shown here is derived from an EMBL/GenBank/DDBJ whole genome shotgun (WGS) entry which is preliminary data.</text>
</comment>
<sequence>MIKSIIAAKSNNNVIGKNNDLVWHMPADMKYFMNKTKGHYVIMGRKTFESLGKPLPGRPTIIITRKKGYKVENCWVVPTIEEAFKIAEDEGQQHVFILGGAQIYKQTMDVADNMFITEIKGEFEGDAFFPAIDHNKWKEASREEHQPDERNKYPYAFVEYVRK</sequence>
<evidence type="ECO:0000259" key="9">
    <source>
        <dbReference type="PROSITE" id="PS51330"/>
    </source>
</evidence>
<evidence type="ECO:0000313" key="11">
    <source>
        <dbReference type="Proteomes" id="UP001172082"/>
    </source>
</evidence>
<dbReference type="Gene3D" id="3.40.430.10">
    <property type="entry name" value="Dihydrofolate Reductase, subunit A"/>
    <property type="match status" value="1"/>
</dbReference>
<evidence type="ECO:0000256" key="2">
    <source>
        <dbReference type="ARBA" id="ARBA00009539"/>
    </source>
</evidence>
<dbReference type="GO" id="GO:0004146">
    <property type="term" value="F:dihydrofolate reductase activity"/>
    <property type="evidence" value="ECO:0007669"/>
    <property type="project" value="UniProtKB-EC"/>
</dbReference>
<feature type="domain" description="DHFR" evidence="9">
    <location>
        <begin position="2"/>
        <end position="162"/>
    </location>
</feature>
<evidence type="ECO:0000256" key="3">
    <source>
        <dbReference type="ARBA" id="ARBA00012856"/>
    </source>
</evidence>
<dbReference type="PROSITE" id="PS51330">
    <property type="entry name" value="DHFR_2"/>
    <property type="match status" value="1"/>
</dbReference>
<dbReference type="RefSeq" id="WP_346753208.1">
    <property type="nucleotide sequence ID" value="NZ_JAUJEA010000006.1"/>
</dbReference>
<reference evidence="10" key="1">
    <citation type="submission" date="2023-06" db="EMBL/GenBank/DDBJ databases">
        <title>Genomic of Parafulvivirga corallium.</title>
        <authorList>
            <person name="Wang G."/>
        </authorList>
    </citation>
    <scope>NUCLEOTIDE SEQUENCE</scope>
    <source>
        <strain evidence="10">BMA10</strain>
    </source>
</reference>
<dbReference type="EC" id="1.5.1.3" evidence="3 8"/>
<proteinExistence type="inferred from homology"/>
<accession>A0ABT8KQZ4</accession>
<evidence type="ECO:0000256" key="6">
    <source>
        <dbReference type="ARBA" id="ARBA00023002"/>
    </source>
</evidence>
<evidence type="ECO:0000256" key="5">
    <source>
        <dbReference type="ARBA" id="ARBA00022857"/>
    </source>
</evidence>
<dbReference type="PIRSF" id="PIRSF000194">
    <property type="entry name" value="DHFR"/>
    <property type="match status" value="1"/>
</dbReference>
<comment type="similarity">
    <text evidence="2 8">Belongs to the dihydrofolate reductase family.</text>
</comment>
<dbReference type="SUPFAM" id="SSF53597">
    <property type="entry name" value="Dihydrofolate reductase-like"/>
    <property type="match status" value="1"/>
</dbReference>
<name>A0ABT8KQZ4_9BACT</name>
<dbReference type="CDD" id="cd00209">
    <property type="entry name" value="DHFR"/>
    <property type="match status" value="1"/>
</dbReference>
<evidence type="ECO:0000256" key="8">
    <source>
        <dbReference type="PIRNR" id="PIRNR000194"/>
    </source>
</evidence>
<protein>
    <recommendedName>
        <fullName evidence="3 8">Dihydrofolate reductase</fullName>
        <ecNumber evidence="3 8">1.5.1.3</ecNumber>
    </recommendedName>
</protein>
<comment type="function">
    <text evidence="7 8">Key enzyme in folate metabolism. Catalyzes an essential reaction for de novo glycine and purine synthesis, and for DNA precursor synthesis.</text>
</comment>
<evidence type="ECO:0000256" key="4">
    <source>
        <dbReference type="ARBA" id="ARBA00022563"/>
    </source>
</evidence>
<dbReference type="InterPro" id="IPR001796">
    <property type="entry name" value="DHFR_dom"/>
</dbReference>
<dbReference type="PANTHER" id="PTHR48069">
    <property type="entry name" value="DIHYDROFOLATE REDUCTASE"/>
    <property type="match status" value="1"/>
</dbReference>
<evidence type="ECO:0000256" key="7">
    <source>
        <dbReference type="ARBA" id="ARBA00025067"/>
    </source>
</evidence>
<evidence type="ECO:0000313" key="10">
    <source>
        <dbReference type="EMBL" id="MDN5203187.1"/>
    </source>
</evidence>
<comment type="pathway">
    <text evidence="1 8">Cofactor biosynthesis; tetrahydrofolate biosynthesis; 5,6,7,8-tetrahydrofolate from 7,8-dihydrofolate: step 1/1.</text>
</comment>
<dbReference type="Pfam" id="PF00186">
    <property type="entry name" value="DHFR_1"/>
    <property type="match status" value="1"/>
</dbReference>
<evidence type="ECO:0000256" key="1">
    <source>
        <dbReference type="ARBA" id="ARBA00004903"/>
    </source>
</evidence>